<proteinExistence type="predicted"/>
<keyword evidence="2" id="KW-1185">Reference proteome</keyword>
<dbReference type="CTD" id="20314725"/>
<organism evidence="1 2">
    <name type="scientific">Opisthorchis viverrini</name>
    <name type="common">Southeast Asian liver fluke</name>
    <dbReference type="NCBI Taxonomy" id="6198"/>
    <lineage>
        <taxon>Eukaryota</taxon>
        <taxon>Metazoa</taxon>
        <taxon>Spiralia</taxon>
        <taxon>Lophotrochozoa</taxon>
        <taxon>Platyhelminthes</taxon>
        <taxon>Trematoda</taxon>
        <taxon>Digenea</taxon>
        <taxon>Opisthorchiida</taxon>
        <taxon>Opisthorchiata</taxon>
        <taxon>Opisthorchiidae</taxon>
        <taxon>Opisthorchis</taxon>
    </lineage>
</organism>
<dbReference type="Proteomes" id="UP000054324">
    <property type="component" value="Unassembled WGS sequence"/>
</dbReference>
<dbReference type="AlphaFoldDB" id="A0A075A5T3"/>
<sequence>MESPGRVALDGGQHVLRDFSAPVDVGYLNLIEMLTLRSTTSFISPGEVVPIPSPGFSSDTPIAWCG</sequence>
<protein>
    <submittedName>
        <fullName evidence="1">Uncharacterized protein</fullName>
    </submittedName>
</protein>
<dbReference type="GeneID" id="20314725"/>
<evidence type="ECO:0000313" key="2">
    <source>
        <dbReference type="Proteomes" id="UP000054324"/>
    </source>
</evidence>
<dbReference type="EMBL" id="KL596623">
    <property type="protein sequence ID" value="KER33647.1"/>
    <property type="molecule type" value="Genomic_DNA"/>
</dbReference>
<reference evidence="1 2" key="1">
    <citation type="submission" date="2013-11" db="EMBL/GenBank/DDBJ databases">
        <title>Opisthorchis viverrini - life in the bile duct.</title>
        <authorList>
            <person name="Young N.D."/>
            <person name="Nagarajan N."/>
            <person name="Lin S.J."/>
            <person name="Korhonen P.K."/>
            <person name="Jex A.R."/>
            <person name="Hall R.S."/>
            <person name="Safavi-Hemami H."/>
            <person name="Kaewkong W."/>
            <person name="Bertrand D."/>
            <person name="Gao S."/>
            <person name="Seet Q."/>
            <person name="Wongkham S."/>
            <person name="Teh B.T."/>
            <person name="Wongkham C."/>
            <person name="Intapan P.M."/>
            <person name="Maleewong W."/>
            <person name="Yang X."/>
            <person name="Hu M."/>
            <person name="Wang Z."/>
            <person name="Hofmann A."/>
            <person name="Sternberg P.W."/>
            <person name="Tan P."/>
            <person name="Wang J."/>
            <person name="Gasser R.B."/>
        </authorList>
    </citation>
    <scope>NUCLEOTIDE SEQUENCE [LARGE SCALE GENOMIC DNA]</scope>
</reference>
<gene>
    <name evidence="1" type="ORF">T265_00537</name>
</gene>
<dbReference type="RefSeq" id="XP_009162605.1">
    <property type="nucleotide sequence ID" value="XM_009164341.1"/>
</dbReference>
<name>A0A075A5T3_OPIVI</name>
<accession>A0A075A5T3</accession>
<evidence type="ECO:0000313" key="1">
    <source>
        <dbReference type="EMBL" id="KER33647.1"/>
    </source>
</evidence>
<dbReference type="KEGG" id="ovi:T265_00537"/>